<evidence type="ECO:0000313" key="8">
    <source>
        <dbReference type="EMBL" id="CAL4762230.1"/>
    </source>
</evidence>
<sequence>MQATFPMSLRQVLPLWRKIIRLYFSVVFGFSEVHKDLPSGKLMNDIAAQVGTSASLELRLPKHFAERFNRNFSEVTRSILKETEEPDFTRILASSFLVRALQCVVCLAYGSWGLLVGPLQFLVAPLSFTGSFIRLLTNGSDCLLHYMCSLCVAALLYTTGALSWLPTLTIDITFVVAFFSIDFALNCLVYYLSSELFGVQRLLLHVVYGSFNTKTYFLVVFGSLCGYSFNLGLMILTGLLTVVIKRYGLYQKTLRLCRWPCFVICFYVEHRIGHLPVVYQHAHKMHHYLHDTTAFDAHIYGSGMNEEFFWILAETLPCLLAPSLFFPYFLNLDTIHASLTNKPAHTRTKEGSGHCMDEDNFHADHHTLHRANYGSALGVLLDFYFNTMGTETKGARGLAYRRCEEKDEIVIRIERCEGPLAVPSNAPCSKDMEEVEEFHTVRSITEAELAAHRTLDDPGIWIALNGDVYDVTKFHRIHPGGSQIILQHAGKDATSVFASVGHSQKAKAMAAKRLIGHLKVAQD</sequence>
<keyword evidence="5" id="KW-0812">Transmembrane</keyword>
<dbReference type="Pfam" id="PF00173">
    <property type="entry name" value="Cyt-b5"/>
    <property type="match status" value="1"/>
</dbReference>
<dbReference type="EMBL" id="CAMXCT020000168">
    <property type="protein sequence ID" value="CAL1128293.1"/>
    <property type="molecule type" value="Genomic_DNA"/>
</dbReference>
<dbReference type="InterPro" id="IPR001199">
    <property type="entry name" value="Cyt_B5-like_heme/steroid-bd"/>
</dbReference>
<evidence type="ECO:0000313" key="7">
    <source>
        <dbReference type="EMBL" id="CAI3974918.1"/>
    </source>
</evidence>
<dbReference type="PROSITE" id="PS50255">
    <property type="entry name" value="CYTOCHROME_B5_2"/>
    <property type="match status" value="1"/>
</dbReference>
<feature type="transmembrane region" description="Helical" evidence="5">
    <location>
        <begin position="143"/>
        <end position="165"/>
    </location>
</feature>
<dbReference type="Proteomes" id="UP001152797">
    <property type="component" value="Unassembled WGS sequence"/>
</dbReference>
<evidence type="ECO:0000256" key="1">
    <source>
        <dbReference type="ARBA" id="ARBA00022617"/>
    </source>
</evidence>
<reference evidence="7" key="1">
    <citation type="submission" date="2022-10" db="EMBL/GenBank/DDBJ databases">
        <authorList>
            <person name="Chen Y."/>
            <person name="Dougan E. K."/>
            <person name="Chan C."/>
            <person name="Rhodes N."/>
            <person name="Thang M."/>
        </authorList>
    </citation>
    <scope>NUCLEOTIDE SEQUENCE</scope>
</reference>
<keyword evidence="3" id="KW-0408">Iron</keyword>
<organism evidence="7">
    <name type="scientific">Cladocopium goreaui</name>
    <dbReference type="NCBI Taxonomy" id="2562237"/>
    <lineage>
        <taxon>Eukaryota</taxon>
        <taxon>Sar</taxon>
        <taxon>Alveolata</taxon>
        <taxon>Dinophyceae</taxon>
        <taxon>Suessiales</taxon>
        <taxon>Symbiodiniaceae</taxon>
        <taxon>Cladocopium</taxon>
    </lineage>
</organism>
<dbReference type="InterPro" id="IPR050668">
    <property type="entry name" value="Cytochrome_b5"/>
</dbReference>
<name>A0A9P1BM47_9DINO</name>
<dbReference type="PANTHER" id="PTHR19359">
    <property type="entry name" value="CYTOCHROME B5"/>
    <property type="match status" value="1"/>
</dbReference>
<dbReference type="OrthoDB" id="425117at2759"/>
<dbReference type="PRINTS" id="PR00363">
    <property type="entry name" value="CYTOCHROMEB5"/>
</dbReference>
<protein>
    <recommendedName>
        <fullName evidence="6">Cytochrome b5 heme-binding domain-containing protein</fullName>
    </recommendedName>
</protein>
<evidence type="ECO:0000256" key="4">
    <source>
        <dbReference type="ARBA" id="ARBA00038168"/>
    </source>
</evidence>
<feature type="transmembrane region" description="Helical" evidence="5">
    <location>
        <begin position="308"/>
        <end position="330"/>
    </location>
</feature>
<keyword evidence="9" id="KW-1185">Reference proteome</keyword>
<dbReference type="InterPro" id="IPR036400">
    <property type="entry name" value="Cyt_B5-like_heme/steroid_sf"/>
</dbReference>
<gene>
    <name evidence="7" type="ORF">C1SCF055_LOCUS3282</name>
</gene>
<evidence type="ECO:0000256" key="5">
    <source>
        <dbReference type="SAM" id="Phobius"/>
    </source>
</evidence>
<reference evidence="8 9" key="2">
    <citation type="submission" date="2024-05" db="EMBL/GenBank/DDBJ databases">
        <authorList>
            <person name="Chen Y."/>
            <person name="Shah S."/>
            <person name="Dougan E. K."/>
            <person name="Thang M."/>
            <person name="Chan C."/>
        </authorList>
    </citation>
    <scope>NUCLEOTIDE SEQUENCE [LARGE SCALE GENOMIC DNA]</scope>
</reference>
<feature type="transmembrane region" description="Helical" evidence="5">
    <location>
        <begin position="100"/>
        <end position="123"/>
    </location>
</feature>
<dbReference type="SMART" id="SM01117">
    <property type="entry name" value="Cyt-b5"/>
    <property type="match status" value="1"/>
</dbReference>
<dbReference type="GO" id="GO:0020037">
    <property type="term" value="F:heme binding"/>
    <property type="evidence" value="ECO:0007669"/>
    <property type="project" value="TreeGrafter"/>
</dbReference>
<keyword evidence="5" id="KW-1133">Transmembrane helix</keyword>
<comment type="caution">
    <text evidence="7">The sequence shown here is derived from an EMBL/GenBank/DDBJ whole genome shotgun (WGS) entry which is preliminary data.</text>
</comment>
<dbReference type="Gene3D" id="3.10.120.10">
    <property type="entry name" value="Cytochrome b5-like heme/steroid binding domain"/>
    <property type="match status" value="1"/>
</dbReference>
<keyword evidence="1" id="KW-0349">Heme</keyword>
<evidence type="ECO:0000256" key="2">
    <source>
        <dbReference type="ARBA" id="ARBA00022723"/>
    </source>
</evidence>
<dbReference type="EMBL" id="CAMXCT010000168">
    <property type="protein sequence ID" value="CAI3974918.1"/>
    <property type="molecule type" value="Genomic_DNA"/>
</dbReference>
<evidence type="ECO:0000313" key="9">
    <source>
        <dbReference type="Proteomes" id="UP001152797"/>
    </source>
</evidence>
<comment type="similarity">
    <text evidence="4">Belongs to the cytochrome b5 family.</text>
</comment>
<dbReference type="GO" id="GO:0016020">
    <property type="term" value="C:membrane"/>
    <property type="evidence" value="ECO:0007669"/>
    <property type="project" value="TreeGrafter"/>
</dbReference>
<keyword evidence="5" id="KW-0472">Membrane</keyword>
<dbReference type="GO" id="GO:0046872">
    <property type="term" value="F:metal ion binding"/>
    <property type="evidence" value="ECO:0007669"/>
    <property type="project" value="UniProtKB-KW"/>
</dbReference>
<keyword evidence="2" id="KW-0479">Metal-binding</keyword>
<dbReference type="AlphaFoldDB" id="A0A9P1BM47"/>
<accession>A0A9P1BM47</accession>
<dbReference type="EMBL" id="CAMXCT030000168">
    <property type="protein sequence ID" value="CAL4762230.1"/>
    <property type="molecule type" value="Genomic_DNA"/>
</dbReference>
<feature type="domain" description="Cytochrome b5 heme-binding" evidence="6">
    <location>
        <begin position="441"/>
        <end position="519"/>
    </location>
</feature>
<proteinExistence type="inferred from homology"/>
<feature type="transmembrane region" description="Helical" evidence="5">
    <location>
        <begin position="216"/>
        <end position="244"/>
    </location>
</feature>
<feature type="transmembrane region" description="Helical" evidence="5">
    <location>
        <begin position="172"/>
        <end position="193"/>
    </location>
</feature>
<dbReference type="SUPFAM" id="SSF55856">
    <property type="entry name" value="Cytochrome b5-like heme/steroid binding domain"/>
    <property type="match status" value="1"/>
</dbReference>
<evidence type="ECO:0000256" key="3">
    <source>
        <dbReference type="ARBA" id="ARBA00023004"/>
    </source>
</evidence>
<evidence type="ECO:0000259" key="6">
    <source>
        <dbReference type="PROSITE" id="PS50255"/>
    </source>
</evidence>